<evidence type="ECO:0000313" key="1">
    <source>
        <dbReference type="EMBL" id="KFG51704.1"/>
    </source>
</evidence>
<name>A0A086L4Y6_TOXGO</name>
<gene>
    <name evidence="1" type="ORF">TGP89_273075</name>
</gene>
<dbReference type="EMBL" id="AEYI02000126">
    <property type="protein sequence ID" value="KFG51704.1"/>
    <property type="molecule type" value="Genomic_DNA"/>
</dbReference>
<dbReference type="VEuPathDB" id="ToxoDB:TGP89_273075"/>
<dbReference type="AlphaFoldDB" id="A0A086L4Y6"/>
<organism evidence="1 2">
    <name type="scientific">Toxoplasma gondii p89</name>
    <dbReference type="NCBI Taxonomy" id="943119"/>
    <lineage>
        <taxon>Eukaryota</taxon>
        <taxon>Sar</taxon>
        <taxon>Alveolata</taxon>
        <taxon>Apicomplexa</taxon>
        <taxon>Conoidasida</taxon>
        <taxon>Coccidia</taxon>
        <taxon>Eucoccidiorida</taxon>
        <taxon>Eimeriorina</taxon>
        <taxon>Sarcocystidae</taxon>
        <taxon>Toxoplasma</taxon>
    </lineage>
</organism>
<protein>
    <submittedName>
        <fullName evidence="1">Uncharacterized protein</fullName>
    </submittedName>
</protein>
<reference evidence="1 2" key="1">
    <citation type="submission" date="2014-03" db="EMBL/GenBank/DDBJ databases">
        <authorList>
            <person name="Sibley D."/>
            <person name="Venepally P."/>
            <person name="Karamycheva S."/>
            <person name="Hadjithomas M."/>
            <person name="Khan A."/>
            <person name="Brunk B."/>
            <person name="Roos D."/>
            <person name="Caler E."/>
            <person name="Lorenzi H."/>
        </authorList>
    </citation>
    <scope>NUCLEOTIDE SEQUENCE [LARGE SCALE GENOMIC DNA]</scope>
    <source>
        <strain evidence="2">p89</strain>
    </source>
</reference>
<comment type="caution">
    <text evidence="1">The sequence shown here is derived from an EMBL/GenBank/DDBJ whole genome shotgun (WGS) entry which is preliminary data.</text>
</comment>
<sequence>MKRICFFVTLECHCSTPFPSCESPRAQRISSLAVLKSLLLSQRAAVSFFSSDCSYTHIEERGTPVVSLVFRCKQAHQITFFRWFQFPSARSARGVRLFSASPRFCAALKFLLERGVGEKQTFAVF</sequence>
<dbReference type="Proteomes" id="UP000028828">
    <property type="component" value="Unassembled WGS sequence"/>
</dbReference>
<accession>A0A086L4Y6</accession>
<evidence type="ECO:0000313" key="2">
    <source>
        <dbReference type="Proteomes" id="UP000028828"/>
    </source>
</evidence>
<proteinExistence type="predicted"/>